<name>A0ACC2XMY7_9TREE</name>
<comment type="caution">
    <text evidence="1">The sequence shown here is derived from an EMBL/GenBank/DDBJ whole genome shotgun (WGS) entry which is preliminary data.</text>
</comment>
<dbReference type="Proteomes" id="UP001243375">
    <property type="component" value="Unassembled WGS sequence"/>
</dbReference>
<accession>A0ACC2XMY7</accession>
<dbReference type="EMBL" id="JASBWU010000001">
    <property type="protein sequence ID" value="KAJ9125348.1"/>
    <property type="molecule type" value="Genomic_DNA"/>
</dbReference>
<keyword evidence="2" id="KW-1185">Reference proteome</keyword>
<sequence>MPSSSPTSEGSNLPGAPTMEGASTPEMFETLQGAQAGGDGPGKVNDTVKKVNGTTSSDIKPGSMEELYPKRAVLTTYPNTFGIAPFPLQWGAETAQARGPIICSRIPTSLPLRNAIGAHSGSYSIYRALSIAMKLLPSNWRPDLTDTEPPFQIGPHEAWTGKDKNGLPRIVSLDPWGALSQEIWAKEFKDGIDIRPTISQTKAHIKIQEIDELYKSGKLKIDGNIVIKSPELPAFPGVHQGIEVNCFKAALDPVWYLPGVAARLGVQESTLRRALFEDTGGMYPELLTRPDLKVFLPPIGGQTVYIFGNPDYLSDETKELTFRPYLIFGIEEAIRCAQRGGVGVLIYFRKEGRALGEVTKYLVYNLRKRTGDSAERYFKSTELIAGVKDQRFQALSLPDTIAWLGIKKIDNLISMSNMKYEAIIEHAGCKVINRYELPEELMPPDSAVEIHAKIAAGYFSGKSKAQVDENLKATKGRGWEDIAH</sequence>
<evidence type="ECO:0000313" key="2">
    <source>
        <dbReference type="Proteomes" id="UP001243375"/>
    </source>
</evidence>
<proteinExistence type="predicted"/>
<organism evidence="1 2">
    <name type="scientific">Naganishia vaughanmartiniae</name>
    <dbReference type="NCBI Taxonomy" id="1424756"/>
    <lineage>
        <taxon>Eukaryota</taxon>
        <taxon>Fungi</taxon>
        <taxon>Dikarya</taxon>
        <taxon>Basidiomycota</taxon>
        <taxon>Agaricomycotina</taxon>
        <taxon>Tremellomycetes</taxon>
        <taxon>Filobasidiales</taxon>
        <taxon>Filobasidiaceae</taxon>
        <taxon>Naganishia</taxon>
    </lineage>
</organism>
<evidence type="ECO:0000313" key="1">
    <source>
        <dbReference type="EMBL" id="KAJ9125348.1"/>
    </source>
</evidence>
<reference evidence="1" key="1">
    <citation type="submission" date="2023-04" db="EMBL/GenBank/DDBJ databases">
        <title>Draft Genome sequencing of Naganishia species isolated from polar environments using Oxford Nanopore Technology.</title>
        <authorList>
            <person name="Leo P."/>
            <person name="Venkateswaran K."/>
        </authorList>
    </citation>
    <scope>NUCLEOTIDE SEQUENCE</scope>
    <source>
        <strain evidence="1">MNA-CCFEE 5425</strain>
    </source>
</reference>
<protein>
    <submittedName>
        <fullName evidence="1">Uncharacterized protein</fullName>
    </submittedName>
</protein>
<gene>
    <name evidence="1" type="ORF">QFC22_000308</name>
</gene>